<evidence type="ECO:0000313" key="3">
    <source>
        <dbReference type="Proteomes" id="UP000694845"/>
    </source>
</evidence>
<dbReference type="Proteomes" id="UP000694845">
    <property type="component" value="Unplaced"/>
</dbReference>
<dbReference type="CDD" id="cd09121">
    <property type="entry name" value="PLDc_DNaseII_2"/>
    <property type="match status" value="1"/>
</dbReference>
<dbReference type="PANTHER" id="PTHR10858:SF23">
    <property type="entry name" value="DEOXYRIBONUCLEASE II"/>
    <property type="match status" value="1"/>
</dbReference>
<proteinExistence type="inferred from homology"/>
<protein>
    <submittedName>
        <fullName evidence="4">Plancitoxin-1-like</fullName>
    </submittedName>
</protein>
<dbReference type="RefSeq" id="XP_022085271.1">
    <property type="nucleotide sequence ID" value="XM_022229579.1"/>
</dbReference>
<evidence type="ECO:0000256" key="2">
    <source>
        <dbReference type="ARBA" id="ARBA00022801"/>
    </source>
</evidence>
<accession>A0A8B7XZU1</accession>
<dbReference type="PANTHER" id="PTHR10858">
    <property type="entry name" value="DEOXYRIBONUCLEASE II"/>
    <property type="match status" value="1"/>
</dbReference>
<sequence>MLTICQQLKYNHPGVYDSNLPSKLVGKTPSIKHLVNNIHVTSPPWNRRLNLQSKSEQKFVSFNKAGEWKKDLYKDWLAPYFKSGLYCETWQRGRGKNLSSSCVNGLKVYNVKEVTLIGKYKFTNTKDHSKWAVTTKHDLKWICIGDINRQTTQMFRGGGAVCLENRDVHQAFFDAVTDKQKCKNEKPPRIDL</sequence>
<keyword evidence="2" id="KW-0378">Hydrolase</keyword>
<dbReference type="InterPro" id="IPR004947">
    <property type="entry name" value="DNase_II"/>
</dbReference>
<dbReference type="GO" id="GO:0004531">
    <property type="term" value="F:deoxyribonuclease II activity"/>
    <property type="evidence" value="ECO:0007669"/>
    <property type="project" value="InterPro"/>
</dbReference>
<dbReference type="GeneID" id="110976372"/>
<organism evidence="3 4">
    <name type="scientific">Acanthaster planci</name>
    <name type="common">Crown-of-thorns starfish</name>
    <dbReference type="NCBI Taxonomy" id="133434"/>
    <lineage>
        <taxon>Eukaryota</taxon>
        <taxon>Metazoa</taxon>
        <taxon>Echinodermata</taxon>
        <taxon>Eleutherozoa</taxon>
        <taxon>Asterozoa</taxon>
        <taxon>Asteroidea</taxon>
        <taxon>Valvatacea</taxon>
        <taxon>Valvatida</taxon>
        <taxon>Acanthasteridae</taxon>
        <taxon>Acanthaster</taxon>
    </lineage>
</organism>
<dbReference type="GO" id="GO:0006309">
    <property type="term" value="P:apoptotic DNA fragmentation"/>
    <property type="evidence" value="ECO:0007669"/>
    <property type="project" value="TreeGrafter"/>
</dbReference>
<keyword evidence="3" id="KW-1185">Reference proteome</keyword>
<dbReference type="Pfam" id="PF03265">
    <property type="entry name" value="DNase_II"/>
    <property type="match status" value="1"/>
</dbReference>
<evidence type="ECO:0000256" key="1">
    <source>
        <dbReference type="ARBA" id="ARBA00007527"/>
    </source>
</evidence>
<dbReference type="OrthoDB" id="10261598at2759"/>
<reference evidence="4" key="1">
    <citation type="submission" date="2025-08" db="UniProtKB">
        <authorList>
            <consortium name="RefSeq"/>
        </authorList>
    </citation>
    <scope>IDENTIFICATION</scope>
</reference>
<dbReference type="KEGG" id="aplc:110976372"/>
<evidence type="ECO:0000313" key="4">
    <source>
        <dbReference type="RefSeq" id="XP_022085271.1"/>
    </source>
</evidence>
<comment type="similarity">
    <text evidence="1">Belongs to the DNase II family.</text>
</comment>
<dbReference type="AlphaFoldDB" id="A0A8B7XZU1"/>
<dbReference type="OMA" id="RIESSCQ"/>
<gene>
    <name evidence="4" type="primary">LOC110976372</name>
</gene>
<name>A0A8B7XZU1_ACAPL</name>